<evidence type="ECO:0000313" key="1">
    <source>
        <dbReference type="EMBL" id="WPK41860.1"/>
    </source>
</evidence>
<keyword evidence="2" id="KW-1185">Reference proteome</keyword>
<name>A0ABZ0S348_9CAUD</name>
<proteinExistence type="predicted"/>
<dbReference type="Proteomes" id="UP001325876">
    <property type="component" value="Segment"/>
</dbReference>
<sequence length="87" mass="9533">MAKEYSFTIPTHNYGEIDFSYTDNSDMCLILFTSGDKTNAVEFPAVALIMDDVIAGQYLAQRGILLSLEEIELLSVAVFGEGNSDDS</sequence>
<accession>A0ABZ0S348</accession>
<protein>
    <submittedName>
        <fullName evidence="1">Uncharacterized protein</fullName>
    </submittedName>
</protein>
<dbReference type="EMBL" id="OR757434">
    <property type="protein sequence ID" value="WPK41860.1"/>
    <property type="molecule type" value="Genomic_DNA"/>
</dbReference>
<organism evidence="1 2">
    <name type="scientific">Escherichia phage vB-EcoP-XT18</name>
    <dbReference type="NCBI Taxonomy" id="3093889"/>
    <lineage>
        <taxon>Viruses</taxon>
        <taxon>Duplodnaviria</taxon>
        <taxon>Heunggongvirae</taxon>
        <taxon>Uroviricota</taxon>
        <taxon>Caudoviricetes</taxon>
        <taxon>Mktvariviridae</taxon>
        <taxon>Gordonclarkvirinae</taxon>
        <taxon>Kuravirus</taxon>
        <taxon>Kuravirus XT18</taxon>
    </lineage>
</organism>
<evidence type="ECO:0000313" key="2">
    <source>
        <dbReference type="Proteomes" id="UP001325876"/>
    </source>
</evidence>
<reference evidence="1 2" key="1">
    <citation type="submission" date="2023-11" db="EMBL/GenBank/DDBJ databases">
        <authorList>
            <person name="Li Z."/>
        </authorList>
    </citation>
    <scope>NUCLEOTIDE SEQUENCE [LARGE SCALE GENOMIC DNA]</scope>
</reference>